<keyword evidence="5" id="KW-1185">Reference proteome</keyword>
<organism evidence="4 5">
    <name type="scientific">Prauserella marina</name>
    <dbReference type="NCBI Taxonomy" id="530584"/>
    <lineage>
        <taxon>Bacteria</taxon>
        <taxon>Bacillati</taxon>
        <taxon>Actinomycetota</taxon>
        <taxon>Actinomycetes</taxon>
        <taxon>Pseudonocardiales</taxon>
        <taxon>Pseudonocardiaceae</taxon>
        <taxon>Prauserella</taxon>
    </lineage>
</organism>
<dbReference type="PANTHER" id="PTHR30055:SF151">
    <property type="entry name" value="TRANSCRIPTIONAL REGULATORY PROTEIN"/>
    <property type="match status" value="1"/>
</dbReference>
<reference evidence="4 5" key="1">
    <citation type="submission" date="2016-10" db="EMBL/GenBank/DDBJ databases">
        <authorList>
            <person name="de Groot N.N."/>
        </authorList>
    </citation>
    <scope>NUCLEOTIDE SEQUENCE [LARGE SCALE GENOMIC DNA]</scope>
    <source>
        <strain evidence="4 5">CGMCC 4.5506</strain>
    </source>
</reference>
<dbReference type="STRING" id="530584.SAMN05421630_101500"/>
<gene>
    <name evidence="4" type="ORF">SAMN05421630_101500</name>
</gene>
<sequence>MTGKGESRLSIRIRVWLPSAQRARGPAPAYTRDQIADAAIDLADEQGIEAVTMRKVAARLGTGAMSLYRYVEGKDALFELMGDRILGREGWAPLTGDWRTDLADVARGHRRMLLEHQWLAALWSGKPTLGPNMLRGFERSMSIVDGLGLGIGDMFDTIGLISTWVSGYVQDEEATRAYLKAEEDGKELHAYFQTLVDSGDYPYFTRVVTEALTPHISEEARFERALSRLLDLIETTLPVRDKDEPATGAP</sequence>
<dbReference type="Gene3D" id="1.10.10.60">
    <property type="entry name" value="Homeodomain-like"/>
    <property type="match status" value="1"/>
</dbReference>
<proteinExistence type="predicted"/>
<keyword evidence="3" id="KW-0804">Transcription</keyword>
<accession>A0A222VNF6</accession>
<dbReference type="PROSITE" id="PS50977">
    <property type="entry name" value="HTH_TETR_2"/>
    <property type="match status" value="1"/>
</dbReference>
<evidence type="ECO:0000256" key="1">
    <source>
        <dbReference type="ARBA" id="ARBA00023015"/>
    </source>
</evidence>
<dbReference type="Proteomes" id="UP000199494">
    <property type="component" value="Unassembled WGS sequence"/>
</dbReference>
<dbReference type="AlphaFoldDB" id="A0A222VNF6"/>
<dbReference type="PANTHER" id="PTHR30055">
    <property type="entry name" value="HTH-TYPE TRANSCRIPTIONAL REGULATOR RUTR"/>
    <property type="match status" value="1"/>
</dbReference>
<keyword evidence="2" id="KW-0238">DNA-binding</keyword>
<dbReference type="Gene3D" id="1.10.357.10">
    <property type="entry name" value="Tetracycline Repressor, domain 2"/>
    <property type="match status" value="1"/>
</dbReference>
<evidence type="ECO:0000256" key="3">
    <source>
        <dbReference type="ARBA" id="ARBA00023163"/>
    </source>
</evidence>
<dbReference type="KEGG" id="pmad:BAY61_10670"/>
<evidence type="ECO:0000313" key="5">
    <source>
        <dbReference type="Proteomes" id="UP000199494"/>
    </source>
</evidence>
<protein>
    <submittedName>
        <fullName evidence="4">Regulatory protein, tetR family</fullName>
    </submittedName>
</protein>
<name>A0A222VNF6_9PSEU</name>
<evidence type="ECO:0000313" key="4">
    <source>
        <dbReference type="EMBL" id="SDC12352.1"/>
    </source>
</evidence>
<keyword evidence="1" id="KW-0805">Transcription regulation</keyword>
<dbReference type="InterPro" id="IPR009057">
    <property type="entry name" value="Homeodomain-like_sf"/>
</dbReference>
<dbReference type="SUPFAM" id="SSF46689">
    <property type="entry name" value="Homeodomain-like"/>
    <property type="match status" value="1"/>
</dbReference>
<dbReference type="GO" id="GO:0003700">
    <property type="term" value="F:DNA-binding transcription factor activity"/>
    <property type="evidence" value="ECO:0007669"/>
    <property type="project" value="TreeGrafter"/>
</dbReference>
<dbReference type="EMBL" id="FMZE01000001">
    <property type="protein sequence ID" value="SDC12352.1"/>
    <property type="molecule type" value="Genomic_DNA"/>
</dbReference>
<dbReference type="InterPro" id="IPR036271">
    <property type="entry name" value="Tet_transcr_reg_TetR-rel_C_sf"/>
</dbReference>
<dbReference type="InterPro" id="IPR001647">
    <property type="entry name" value="HTH_TetR"/>
</dbReference>
<dbReference type="GO" id="GO:0045892">
    <property type="term" value="P:negative regulation of DNA-templated transcription"/>
    <property type="evidence" value="ECO:0007669"/>
    <property type="project" value="InterPro"/>
</dbReference>
<dbReference type="Pfam" id="PF02909">
    <property type="entry name" value="TetR_C_1"/>
    <property type="match status" value="1"/>
</dbReference>
<dbReference type="SUPFAM" id="SSF48498">
    <property type="entry name" value="Tetracyclin repressor-like, C-terminal domain"/>
    <property type="match status" value="1"/>
</dbReference>
<dbReference type="Pfam" id="PF00440">
    <property type="entry name" value="TetR_N"/>
    <property type="match status" value="1"/>
</dbReference>
<evidence type="ECO:0000256" key="2">
    <source>
        <dbReference type="ARBA" id="ARBA00023125"/>
    </source>
</evidence>
<dbReference type="GO" id="GO:0000976">
    <property type="term" value="F:transcription cis-regulatory region binding"/>
    <property type="evidence" value="ECO:0007669"/>
    <property type="project" value="TreeGrafter"/>
</dbReference>
<dbReference type="InterPro" id="IPR004111">
    <property type="entry name" value="Repressor_TetR_C"/>
</dbReference>
<dbReference type="InterPro" id="IPR050109">
    <property type="entry name" value="HTH-type_TetR-like_transc_reg"/>
</dbReference>
<dbReference type="RefSeq" id="WP_245865976.1">
    <property type="nucleotide sequence ID" value="NZ_CP016353.1"/>
</dbReference>